<keyword evidence="3" id="KW-1185">Reference proteome</keyword>
<evidence type="ECO:0000313" key="3">
    <source>
        <dbReference type="Proteomes" id="UP000886523"/>
    </source>
</evidence>
<gene>
    <name evidence="2" type="ORF">BS47DRAFT_1352363</name>
</gene>
<proteinExistence type="predicted"/>
<evidence type="ECO:0000256" key="1">
    <source>
        <dbReference type="SAM" id="MobiDB-lite"/>
    </source>
</evidence>
<evidence type="ECO:0000313" key="2">
    <source>
        <dbReference type="EMBL" id="KAF9506877.1"/>
    </source>
</evidence>
<accession>A0A9P6AJA9</accession>
<feature type="region of interest" description="Disordered" evidence="1">
    <location>
        <begin position="45"/>
        <end position="65"/>
    </location>
</feature>
<comment type="caution">
    <text evidence="2">The sequence shown here is derived from an EMBL/GenBank/DDBJ whole genome shotgun (WGS) entry which is preliminary data.</text>
</comment>
<dbReference type="AlphaFoldDB" id="A0A9P6AJA9"/>
<dbReference type="EMBL" id="MU129096">
    <property type="protein sequence ID" value="KAF9506877.1"/>
    <property type="molecule type" value="Genomic_DNA"/>
</dbReference>
<dbReference type="OrthoDB" id="74314at2759"/>
<sequence length="215" mass="22938">MGITPQYIPVPPYATLLPSEGSGIGEGKLPPAILVSGGSRLDLPGGGSKLVGTEASSSTQTPKPSFSNSFSFPNIFMPSPIQSHPGNPNPAPPGASSGAAASNNALLIMRDPLALQLTTANFRRFSSRAGPILWVVERVEEVLLWRKGWKYTATFISAYAAIWLPTTTYSCLAECNRLVCNAFLVPHPSYHLAIYGDTYIYSGSLSVLKFPFTSS</sequence>
<reference evidence="2" key="1">
    <citation type="journal article" date="2020" name="Nat. Commun.">
        <title>Large-scale genome sequencing of mycorrhizal fungi provides insights into the early evolution of symbiotic traits.</title>
        <authorList>
            <person name="Miyauchi S."/>
            <person name="Kiss E."/>
            <person name="Kuo A."/>
            <person name="Drula E."/>
            <person name="Kohler A."/>
            <person name="Sanchez-Garcia M."/>
            <person name="Morin E."/>
            <person name="Andreopoulos B."/>
            <person name="Barry K.W."/>
            <person name="Bonito G."/>
            <person name="Buee M."/>
            <person name="Carver A."/>
            <person name="Chen C."/>
            <person name="Cichocki N."/>
            <person name="Clum A."/>
            <person name="Culley D."/>
            <person name="Crous P.W."/>
            <person name="Fauchery L."/>
            <person name="Girlanda M."/>
            <person name="Hayes R.D."/>
            <person name="Keri Z."/>
            <person name="LaButti K."/>
            <person name="Lipzen A."/>
            <person name="Lombard V."/>
            <person name="Magnuson J."/>
            <person name="Maillard F."/>
            <person name="Murat C."/>
            <person name="Nolan M."/>
            <person name="Ohm R.A."/>
            <person name="Pangilinan J."/>
            <person name="Pereira M.F."/>
            <person name="Perotto S."/>
            <person name="Peter M."/>
            <person name="Pfister S."/>
            <person name="Riley R."/>
            <person name="Sitrit Y."/>
            <person name="Stielow J.B."/>
            <person name="Szollosi G."/>
            <person name="Zifcakova L."/>
            <person name="Stursova M."/>
            <person name="Spatafora J.W."/>
            <person name="Tedersoo L."/>
            <person name="Vaario L.M."/>
            <person name="Yamada A."/>
            <person name="Yan M."/>
            <person name="Wang P."/>
            <person name="Xu J."/>
            <person name="Bruns T."/>
            <person name="Baldrian P."/>
            <person name="Vilgalys R."/>
            <person name="Dunand C."/>
            <person name="Henrissat B."/>
            <person name="Grigoriev I.V."/>
            <person name="Hibbett D."/>
            <person name="Nagy L.G."/>
            <person name="Martin F.M."/>
        </authorList>
    </citation>
    <scope>NUCLEOTIDE SEQUENCE</scope>
    <source>
        <strain evidence="2">UP504</strain>
    </source>
</reference>
<feature type="compositionally biased region" description="Polar residues" evidence="1">
    <location>
        <begin position="54"/>
        <end position="63"/>
    </location>
</feature>
<name>A0A9P6AJA9_9AGAM</name>
<dbReference type="Proteomes" id="UP000886523">
    <property type="component" value="Unassembled WGS sequence"/>
</dbReference>
<organism evidence="2 3">
    <name type="scientific">Hydnum rufescens UP504</name>
    <dbReference type="NCBI Taxonomy" id="1448309"/>
    <lineage>
        <taxon>Eukaryota</taxon>
        <taxon>Fungi</taxon>
        <taxon>Dikarya</taxon>
        <taxon>Basidiomycota</taxon>
        <taxon>Agaricomycotina</taxon>
        <taxon>Agaricomycetes</taxon>
        <taxon>Cantharellales</taxon>
        <taxon>Hydnaceae</taxon>
        <taxon>Hydnum</taxon>
    </lineage>
</organism>
<protein>
    <submittedName>
        <fullName evidence="2">Uncharacterized protein</fullName>
    </submittedName>
</protein>